<proteinExistence type="predicted"/>
<name>J9G8J9_9ZZZZ</name>
<dbReference type="EMBL" id="AMCI01005605">
    <property type="protein sequence ID" value="EJW95819.1"/>
    <property type="molecule type" value="Genomic_DNA"/>
</dbReference>
<reference evidence="1" key="1">
    <citation type="journal article" date="2012" name="PLoS ONE">
        <title>Gene sets for utilization of primary and secondary nutrition supplies in the distal gut of endangered iberian lynx.</title>
        <authorList>
            <person name="Alcaide M."/>
            <person name="Messina E."/>
            <person name="Richter M."/>
            <person name="Bargiela R."/>
            <person name="Peplies J."/>
            <person name="Huws S.A."/>
            <person name="Newbold C.J."/>
            <person name="Golyshin P.N."/>
            <person name="Simon M.A."/>
            <person name="Lopez G."/>
            <person name="Yakimov M.M."/>
            <person name="Ferrer M."/>
        </authorList>
    </citation>
    <scope>NUCLEOTIDE SEQUENCE</scope>
</reference>
<accession>J9G8J9</accession>
<dbReference type="AlphaFoldDB" id="J9G8J9"/>
<evidence type="ECO:0000313" key="1">
    <source>
        <dbReference type="EMBL" id="EJW95819.1"/>
    </source>
</evidence>
<sequence>MNERKSFYCLQALHTLEIMNPYFVCEMKEVPDDYFSVS</sequence>
<gene>
    <name evidence="1" type="ORF">EVA_16101</name>
</gene>
<comment type="caution">
    <text evidence="1">The sequence shown here is derived from an EMBL/GenBank/DDBJ whole genome shotgun (WGS) entry which is preliminary data.</text>
</comment>
<protein>
    <submittedName>
        <fullName evidence="1">Uncharacterized protein</fullName>
    </submittedName>
</protein>
<organism evidence="1">
    <name type="scientific">gut metagenome</name>
    <dbReference type="NCBI Taxonomy" id="749906"/>
    <lineage>
        <taxon>unclassified sequences</taxon>
        <taxon>metagenomes</taxon>
        <taxon>organismal metagenomes</taxon>
    </lineage>
</organism>